<evidence type="ECO:0000313" key="8">
    <source>
        <dbReference type="Proteomes" id="UP000269774"/>
    </source>
</evidence>
<feature type="transmembrane region" description="Helical" evidence="6">
    <location>
        <begin position="324"/>
        <end position="345"/>
    </location>
</feature>
<dbReference type="InterPro" id="IPR050833">
    <property type="entry name" value="Poly_Biosynth_Transport"/>
</dbReference>
<dbReference type="AlphaFoldDB" id="A0A3M2HK60"/>
<dbReference type="GO" id="GO:0005886">
    <property type="term" value="C:plasma membrane"/>
    <property type="evidence" value="ECO:0007669"/>
    <property type="project" value="UniProtKB-SubCell"/>
</dbReference>
<comment type="caution">
    <text evidence="7">The sequence shown here is derived from an EMBL/GenBank/DDBJ whole genome shotgun (WGS) entry which is preliminary data.</text>
</comment>
<feature type="transmembrane region" description="Helical" evidence="6">
    <location>
        <begin position="7"/>
        <end position="29"/>
    </location>
</feature>
<feature type="transmembrane region" description="Helical" evidence="6">
    <location>
        <begin position="385"/>
        <end position="406"/>
    </location>
</feature>
<sequence>MFKGMATLALGSGMAKIIGLLSIQVLTRIYSPEDFGILSVFTAMLLILTPLMTLRYELAVPLPGRDGAAMTLMALSSALLVLMTLLIGVFLWLAGPSLLTLVSMEAITPYRGLLVLALFLTALYEILQIWAVRRRAYPIIARTQLQQSVVGAVAKIGLGVAGMMPLGLLLGHVIGAGAGMMAVIRAFHGDVRRFWRHVTLHRARTMLRHYRGFPIYRLPAQLLQIFSSQSPLLLTAAIYNSATTGQLGLALMTLALPMNLLGYTTSKAYYAEIASLGRKRPKEIREVTYSVIKRLLALSIAPALVLLALGEDLFALAFGAQWELAGQLASILAIYLLFQFIHAPASHLLSLFERQRLLLMLNVQRTALTIACFTAAHVLDLPIESVVLLYSITLSAHYLFSLLMSLRVIPR</sequence>
<evidence type="ECO:0000256" key="4">
    <source>
        <dbReference type="ARBA" id="ARBA00022989"/>
    </source>
</evidence>
<organism evidence="7 8">
    <name type="scientific">Stutzerimonas zhaodongensis</name>
    <dbReference type="NCBI Taxonomy" id="1176257"/>
    <lineage>
        <taxon>Bacteria</taxon>
        <taxon>Pseudomonadati</taxon>
        <taxon>Pseudomonadota</taxon>
        <taxon>Gammaproteobacteria</taxon>
        <taxon>Pseudomonadales</taxon>
        <taxon>Pseudomonadaceae</taxon>
        <taxon>Stutzerimonas</taxon>
    </lineage>
</organism>
<feature type="transmembrane region" description="Helical" evidence="6">
    <location>
        <begin position="35"/>
        <end position="56"/>
    </location>
</feature>
<protein>
    <recommendedName>
        <fullName evidence="9">Lipopolysaccharide biosynthesis protein</fullName>
    </recommendedName>
</protein>
<reference evidence="7 8" key="1">
    <citation type="submission" date="2018-10" db="EMBL/GenBank/DDBJ databases">
        <title>Pseudomonas zhaodongensis NEAU-ST5-21(T) genome.</title>
        <authorList>
            <person name="Peng J."/>
            <person name="Liu Z.-P."/>
        </authorList>
    </citation>
    <scope>NUCLEOTIDE SEQUENCE [LARGE SCALE GENOMIC DNA]</scope>
    <source>
        <strain evidence="7 8">NEAU-ST5-21</strain>
    </source>
</reference>
<keyword evidence="3 6" id="KW-0812">Transmembrane</keyword>
<evidence type="ECO:0008006" key="9">
    <source>
        <dbReference type="Google" id="ProtNLM"/>
    </source>
</evidence>
<evidence type="ECO:0000256" key="6">
    <source>
        <dbReference type="SAM" id="Phobius"/>
    </source>
</evidence>
<comment type="subcellular location">
    <subcellularLocation>
        <location evidence="1">Cell membrane</location>
        <topology evidence="1">Multi-pass membrane protein</topology>
    </subcellularLocation>
</comment>
<evidence type="ECO:0000256" key="5">
    <source>
        <dbReference type="ARBA" id="ARBA00023136"/>
    </source>
</evidence>
<evidence type="ECO:0000256" key="3">
    <source>
        <dbReference type="ARBA" id="ARBA00022692"/>
    </source>
</evidence>
<dbReference type="Pfam" id="PF13440">
    <property type="entry name" value="Polysacc_synt_3"/>
    <property type="match status" value="1"/>
</dbReference>
<dbReference type="EMBL" id="RFFM01000002">
    <property type="protein sequence ID" value="RMH90116.1"/>
    <property type="molecule type" value="Genomic_DNA"/>
</dbReference>
<dbReference type="PANTHER" id="PTHR30250:SF28">
    <property type="entry name" value="POLYSACCHARIDE BIOSYNTHESIS PROTEIN"/>
    <property type="match status" value="1"/>
</dbReference>
<evidence type="ECO:0000256" key="2">
    <source>
        <dbReference type="ARBA" id="ARBA00022475"/>
    </source>
</evidence>
<accession>A0A3M2HK60</accession>
<evidence type="ECO:0000256" key="1">
    <source>
        <dbReference type="ARBA" id="ARBA00004651"/>
    </source>
</evidence>
<dbReference type="PANTHER" id="PTHR30250">
    <property type="entry name" value="PST FAMILY PREDICTED COLANIC ACID TRANSPORTER"/>
    <property type="match status" value="1"/>
</dbReference>
<proteinExistence type="predicted"/>
<feature type="transmembrane region" description="Helical" evidence="6">
    <location>
        <begin position="144"/>
        <end position="163"/>
    </location>
</feature>
<name>A0A3M2HK60_9GAMM</name>
<keyword evidence="2" id="KW-1003">Cell membrane</keyword>
<feature type="transmembrane region" description="Helical" evidence="6">
    <location>
        <begin position="113"/>
        <end position="132"/>
    </location>
</feature>
<keyword evidence="4 6" id="KW-1133">Transmembrane helix</keyword>
<dbReference type="Proteomes" id="UP000269774">
    <property type="component" value="Unassembled WGS sequence"/>
</dbReference>
<feature type="transmembrane region" description="Helical" evidence="6">
    <location>
        <begin position="295"/>
        <end position="318"/>
    </location>
</feature>
<evidence type="ECO:0000313" key="7">
    <source>
        <dbReference type="EMBL" id="RMH90116.1"/>
    </source>
</evidence>
<gene>
    <name evidence="7" type="ORF">EA797_11395</name>
</gene>
<keyword evidence="8" id="KW-1185">Reference proteome</keyword>
<feature type="transmembrane region" description="Helical" evidence="6">
    <location>
        <begin position="68"/>
        <end position="93"/>
    </location>
</feature>
<feature type="transmembrane region" description="Helical" evidence="6">
    <location>
        <begin position="357"/>
        <end position="379"/>
    </location>
</feature>
<keyword evidence="5 6" id="KW-0472">Membrane</keyword>